<gene>
    <name evidence="2" type="primary">PGBD3_44</name>
    <name evidence="2" type="ORF">TNCT_338451</name>
</gene>
<sequence>MPAKRWQYHTEDKMIHTALKYLTDAEIQELLVQSDGELSDIDDPDVENIPESTSDFRSGLEMPVCVCLKLPRTECLSIDEQMMPFSGADTVPVEDKQLYGFGGAVAKHSVGTIPTEKVTHLFTDRYFTGLAILDYLVSRNVYLTGTVMTNRTDGVAESFPKDTCMERGSSVSRRREDRKACLVKWKDKTSVLLLSSAFGIKPDGSCKRCAKEQRQRVDVRQPAIERSYNTYMGRVDMDRLISYYRISTRTKKLTMRAFAHFFFEYGNLQCLGYVYSSLQGM</sequence>
<organism evidence="2 3">
    <name type="scientific">Trichonephila clavata</name>
    <name type="common">Joro spider</name>
    <name type="synonym">Nephila clavata</name>
    <dbReference type="NCBI Taxonomy" id="2740835"/>
    <lineage>
        <taxon>Eukaryota</taxon>
        <taxon>Metazoa</taxon>
        <taxon>Ecdysozoa</taxon>
        <taxon>Arthropoda</taxon>
        <taxon>Chelicerata</taxon>
        <taxon>Arachnida</taxon>
        <taxon>Araneae</taxon>
        <taxon>Araneomorphae</taxon>
        <taxon>Entelegynae</taxon>
        <taxon>Araneoidea</taxon>
        <taxon>Nephilidae</taxon>
        <taxon>Trichonephila</taxon>
    </lineage>
</organism>
<proteinExistence type="predicted"/>
<dbReference type="EMBL" id="BMAO01033402">
    <property type="protein sequence ID" value="GFQ89287.1"/>
    <property type="molecule type" value="Genomic_DNA"/>
</dbReference>
<comment type="caution">
    <text evidence="2">The sequence shown here is derived from an EMBL/GenBank/DDBJ whole genome shotgun (WGS) entry which is preliminary data.</text>
</comment>
<dbReference type="Pfam" id="PF13843">
    <property type="entry name" value="DDE_Tnp_1_7"/>
    <property type="match status" value="1"/>
</dbReference>
<evidence type="ECO:0000313" key="2">
    <source>
        <dbReference type="EMBL" id="GFQ89287.1"/>
    </source>
</evidence>
<dbReference type="PANTHER" id="PTHR47272">
    <property type="entry name" value="DDE_TNP_1_7 DOMAIN-CONTAINING PROTEIN"/>
    <property type="match status" value="1"/>
</dbReference>
<reference evidence="2" key="1">
    <citation type="submission" date="2020-07" db="EMBL/GenBank/DDBJ databases">
        <title>Multicomponent nature underlies the extraordinary mechanical properties of spider dragline silk.</title>
        <authorList>
            <person name="Kono N."/>
            <person name="Nakamura H."/>
            <person name="Mori M."/>
            <person name="Yoshida Y."/>
            <person name="Ohtoshi R."/>
            <person name="Malay A.D."/>
            <person name="Moran D.A.P."/>
            <person name="Tomita M."/>
            <person name="Numata K."/>
            <person name="Arakawa K."/>
        </authorList>
    </citation>
    <scope>NUCLEOTIDE SEQUENCE</scope>
</reference>
<keyword evidence="3" id="KW-1185">Reference proteome</keyword>
<evidence type="ECO:0000259" key="1">
    <source>
        <dbReference type="Pfam" id="PF13843"/>
    </source>
</evidence>
<dbReference type="PANTHER" id="PTHR47272:SF2">
    <property type="entry name" value="PIGGYBAC TRANSPOSABLE ELEMENT-DERIVED PROTEIN 3-LIKE"/>
    <property type="match status" value="1"/>
</dbReference>
<name>A0A8X6FU66_TRICU</name>
<dbReference type="InterPro" id="IPR029526">
    <property type="entry name" value="PGBD"/>
</dbReference>
<evidence type="ECO:0000313" key="3">
    <source>
        <dbReference type="Proteomes" id="UP000887116"/>
    </source>
</evidence>
<protein>
    <submittedName>
        <fullName evidence="2">PiggyBac transposable element-derived protein 3</fullName>
    </submittedName>
</protein>
<feature type="domain" description="PiggyBac transposable element-derived protein" evidence="1">
    <location>
        <begin position="112"/>
        <end position="261"/>
    </location>
</feature>
<dbReference type="AlphaFoldDB" id="A0A8X6FU66"/>
<accession>A0A8X6FU66</accession>
<dbReference type="OrthoDB" id="6771323at2759"/>
<dbReference type="Proteomes" id="UP000887116">
    <property type="component" value="Unassembled WGS sequence"/>
</dbReference>